<evidence type="ECO:0000313" key="1">
    <source>
        <dbReference type="EMBL" id="SEE10659.1"/>
    </source>
</evidence>
<accession>A0A1M7FQT7</accession>
<dbReference type="Proteomes" id="UP000183208">
    <property type="component" value="Unassembled WGS sequence"/>
</dbReference>
<dbReference type="EMBL" id="FNTI01000001">
    <property type="protein sequence ID" value="SEE10659.1"/>
    <property type="molecule type" value="Genomic_DNA"/>
</dbReference>
<proteinExistence type="predicted"/>
<dbReference type="AlphaFoldDB" id="A0A1M7FQT7"/>
<protein>
    <submittedName>
        <fullName evidence="1">Uncharacterized protein</fullName>
    </submittedName>
</protein>
<name>A0A1M7FQT7_9BRAD</name>
<sequence>MLMGARKYLSSRFARSNGSIRELPDFVTKAYMRFVCNGFRDEHASIASPSPAKQTKKAMLVADRSLRSEKA</sequence>
<organism evidence="1 2">
    <name type="scientific">Bradyrhizobium lablabi</name>
    <dbReference type="NCBI Taxonomy" id="722472"/>
    <lineage>
        <taxon>Bacteria</taxon>
        <taxon>Pseudomonadati</taxon>
        <taxon>Pseudomonadota</taxon>
        <taxon>Alphaproteobacteria</taxon>
        <taxon>Hyphomicrobiales</taxon>
        <taxon>Nitrobacteraceae</taxon>
        <taxon>Bradyrhizobium</taxon>
    </lineage>
</organism>
<gene>
    <name evidence="1" type="ORF">SAMN05444171_6276</name>
</gene>
<evidence type="ECO:0000313" key="2">
    <source>
        <dbReference type="Proteomes" id="UP000183208"/>
    </source>
</evidence>
<reference evidence="1 2" key="1">
    <citation type="submission" date="2016-10" db="EMBL/GenBank/DDBJ databases">
        <authorList>
            <person name="de Groot N.N."/>
        </authorList>
    </citation>
    <scope>NUCLEOTIDE SEQUENCE [LARGE SCALE GENOMIC DNA]</scope>
    <source>
        <strain evidence="1 2">GAS522</strain>
    </source>
</reference>